<gene>
    <name evidence="1" type="ORF">Plil01_001459600</name>
</gene>
<keyword evidence="2" id="KW-1185">Reference proteome</keyword>
<reference evidence="1" key="1">
    <citation type="submission" date="2023-04" db="EMBL/GenBank/DDBJ databases">
        <title>Phytophthora lilii NBRC 32176.</title>
        <authorList>
            <person name="Ichikawa N."/>
            <person name="Sato H."/>
            <person name="Tonouchi N."/>
        </authorList>
    </citation>
    <scope>NUCLEOTIDE SEQUENCE</scope>
    <source>
        <strain evidence="1">NBRC 32176</strain>
    </source>
</reference>
<name>A0A9W6X9I5_9STRA</name>
<dbReference type="OrthoDB" id="111556at2759"/>
<evidence type="ECO:0000313" key="2">
    <source>
        <dbReference type="Proteomes" id="UP001165083"/>
    </source>
</evidence>
<dbReference type="AlphaFoldDB" id="A0A9W6X9I5"/>
<dbReference type="EMBL" id="BSXW01001168">
    <property type="protein sequence ID" value="GMF34257.1"/>
    <property type="molecule type" value="Genomic_DNA"/>
</dbReference>
<comment type="caution">
    <text evidence="1">The sequence shown here is derived from an EMBL/GenBank/DDBJ whole genome shotgun (WGS) entry which is preliminary data.</text>
</comment>
<organism evidence="1 2">
    <name type="scientific">Phytophthora lilii</name>
    <dbReference type="NCBI Taxonomy" id="2077276"/>
    <lineage>
        <taxon>Eukaryota</taxon>
        <taxon>Sar</taxon>
        <taxon>Stramenopiles</taxon>
        <taxon>Oomycota</taxon>
        <taxon>Peronosporomycetes</taxon>
        <taxon>Peronosporales</taxon>
        <taxon>Peronosporaceae</taxon>
        <taxon>Phytophthora</taxon>
    </lineage>
</organism>
<sequence>MNSSRADFKPLEQLQISSPSTFNALEDRVNERFLNFQTVLDEIDQASLMLDAELVNPREGGGARMLEYKFTRVLPFDVSATSDAAWRIVREGGATQKQASSVVKRSKDIHAADSRFSLPLGNGEMVTVDVHVVVKTFVVPDGCVLLAEASVEWSAHRESTPLWGKRSQESVWCVLRGYPFNANDHRVAEESVCQVKAEARSEVV</sequence>
<evidence type="ECO:0000313" key="1">
    <source>
        <dbReference type="EMBL" id="GMF34257.1"/>
    </source>
</evidence>
<proteinExistence type="predicted"/>
<protein>
    <submittedName>
        <fullName evidence="1">Unnamed protein product</fullName>
    </submittedName>
</protein>
<accession>A0A9W6X9I5</accession>
<dbReference type="Proteomes" id="UP001165083">
    <property type="component" value="Unassembled WGS sequence"/>
</dbReference>